<evidence type="ECO:0000313" key="1">
    <source>
        <dbReference type="EMBL" id="GIQ92770.1"/>
    </source>
</evidence>
<sequence>VLDVTAASSEEWQILGTASIRLDQAMLESVASGDPTHADCRVYEEVDEDEMDLEAVDEHTGGPAGRKEVGVVSVTILAPTVSVAPEQRQALDQSAYLTTTAATL</sequence>
<accession>A0A9K3DEB4</accession>
<dbReference type="AlphaFoldDB" id="A0A9K3DEB4"/>
<name>A0A9K3DEB4_9EUKA</name>
<dbReference type="EMBL" id="BDIP01010508">
    <property type="protein sequence ID" value="GIQ92770.1"/>
    <property type="molecule type" value="Genomic_DNA"/>
</dbReference>
<gene>
    <name evidence="1" type="ORF">KIPB_016733</name>
</gene>
<reference evidence="1 2" key="1">
    <citation type="journal article" date="2018" name="PLoS ONE">
        <title>The draft genome of Kipferlia bialata reveals reductive genome evolution in fornicate parasites.</title>
        <authorList>
            <person name="Tanifuji G."/>
            <person name="Takabayashi S."/>
            <person name="Kume K."/>
            <person name="Takagi M."/>
            <person name="Nakayama T."/>
            <person name="Kamikawa R."/>
            <person name="Inagaki Y."/>
            <person name="Hashimoto T."/>
        </authorList>
    </citation>
    <scope>NUCLEOTIDE SEQUENCE [LARGE SCALE GENOMIC DNA]</scope>
    <source>
        <strain evidence="1">NY0173</strain>
    </source>
</reference>
<comment type="caution">
    <text evidence="1">The sequence shown here is derived from an EMBL/GenBank/DDBJ whole genome shotgun (WGS) entry which is preliminary data.</text>
</comment>
<keyword evidence="2" id="KW-1185">Reference proteome</keyword>
<evidence type="ECO:0000313" key="2">
    <source>
        <dbReference type="Proteomes" id="UP000265618"/>
    </source>
</evidence>
<feature type="non-terminal residue" evidence="1">
    <location>
        <position position="104"/>
    </location>
</feature>
<feature type="non-terminal residue" evidence="1">
    <location>
        <position position="1"/>
    </location>
</feature>
<dbReference type="Proteomes" id="UP000265618">
    <property type="component" value="Unassembled WGS sequence"/>
</dbReference>
<protein>
    <submittedName>
        <fullName evidence="1">Uncharacterized protein</fullName>
    </submittedName>
</protein>
<organism evidence="1 2">
    <name type="scientific">Kipferlia bialata</name>
    <dbReference type="NCBI Taxonomy" id="797122"/>
    <lineage>
        <taxon>Eukaryota</taxon>
        <taxon>Metamonada</taxon>
        <taxon>Carpediemonas-like organisms</taxon>
        <taxon>Kipferlia</taxon>
    </lineage>
</organism>
<proteinExistence type="predicted"/>